<evidence type="ECO:0000313" key="4">
    <source>
        <dbReference type="EMBL" id="EJK45707.1"/>
    </source>
</evidence>
<dbReference type="InterPro" id="IPR050704">
    <property type="entry name" value="Peptidase_C85-like"/>
</dbReference>
<feature type="transmembrane region" description="Helical" evidence="2">
    <location>
        <begin position="449"/>
        <end position="471"/>
    </location>
</feature>
<dbReference type="PANTHER" id="PTHR12419">
    <property type="entry name" value="OTU DOMAIN CONTAINING PROTEIN"/>
    <property type="match status" value="1"/>
</dbReference>
<dbReference type="InterPro" id="IPR003323">
    <property type="entry name" value="OTU_dom"/>
</dbReference>
<dbReference type="InterPro" id="IPR038765">
    <property type="entry name" value="Papain-like_cys_pep_sf"/>
</dbReference>
<dbReference type="EMBL" id="AGNL01048311">
    <property type="protein sequence ID" value="EJK45707.1"/>
    <property type="molecule type" value="Genomic_DNA"/>
</dbReference>
<gene>
    <name evidence="4" type="ORF">THAOC_35665</name>
</gene>
<dbReference type="PANTHER" id="PTHR12419:SF7">
    <property type="entry name" value="OTU DOMAIN-CONTAINING PROTEIN 3"/>
    <property type="match status" value="1"/>
</dbReference>
<dbReference type="Pfam" id="PF02338">
    <property type="entry name" value="OTU"/>
    <property type="match status" value="1"/>
</dbReference>
<proteinExistence type="predicted"/>
<evidence type="ECO:0000256" key="2">
    <source>
        <dbReference type="SAM" id="Phobius"/>
    </source>
</evidence>
<feature type="transmembrane region" description="Helical" evidence="2">
    <location>
        <begin position="421"/>
        <end position="442"/>
    </location>
</feature>
<feature type="transmembrane region" description="Helical" evidence="2">
    <location>
        <begin position="290"/>
        <end position="315"/>
    </location>
</feature>
<feature type="non-terminal residue" evidence="4">
    <location>
        <position position="1"/>
    </location>
</feature>
<evidence type="ECO:0000313" key="5">
    <source>
        <dbReference type="Proteomes" id="UP000266841"/>
    </source>
</evidence>
<keyword evidence="2" id="KW-0812">Transmembrane</keyword>
<protein>
    <recommendedName>
        <fullName evidence="3">OTU domain-containing protein</fullName>
    </recommendedName>
</protein>
<feature type="region of interest" description="Disordered" evidence="1">
    <location>
        <begin position="1"/>
        <end position="31"/>
    </location>
</feature>
<name>K0RGR1_THAOC</name>
<accession>K0RGR1</accession>
<dbReference type="GO" id="GO:0016579">
    <property type="term" value="P:protein deubiquitination"/>
    <property type="evidence" value="ECO:0007669"/>
    <property type="project" value="TreeGrafter"/>
</dbReference>
<organism evidence="4 5">
    <name type="scientific">Thalassiosira oceanica</name>
    <name type="common">Marine diatom</name>
    <dbReference type="NCBI Taxonomy" id="159749"/>
    <lineage>
        <taxon>Eukaryota</taxon>
        <taxon>Sar</taxon>
        <taxon>Stramenopiles</taxon>
        <taxon>Ochrophyta</taxon>
        <taxon>Bacillariophyta</taxon>
        <taxon>Coscinodiscophyceae</taxon>
        <taxon>Thalassiosirophycidae</taxon>
        <taxon>Thalassiosirales</taxon>
        <taxon>Thalassiosiraceae</taxon>
        <taxon>Thalassiosira</taxon>
    </lineage>
</organism>
<feature type="domain" description="OTU" evidence="3">
    <location>
        <begin position="853"/>
        <end position="987"/>
    </location>
</feature>
<feature type="transmembrane region" description="Helical" evidence="2">
    <location>
        <begin position="397"/>
        <end position="415"/>
    </location>
</feature>
<feature type="compositionally biased region" description="Basic residues" evidence="1">
    <location>
        <begin position="1055"/>
        <end position="1069"/>
    </location>
</feature>
<feature type="transmembrane region" description="Helical" evidence="2">
    <location>
        <begin position="191"/>
        <end position="215"/>
    </location>
</feature>
<dbReference type="GO" id="GO:0004843">
    <property type="term" value="F:cysteine-type deubiquitinase activity"/>
    <property type="evidence" value="ECO:0007669"/>
    <property type="project" value="TreeGrafter"/>
</dbReference>
<evidence type="ECO:0000259" key="3">
    <source>
        <dbReference type="PROSITE" id="PS50802"/>
    </source>
</evidence>
<reference evidence="4 5" key="1">
    <citation type="journal article" date="2012" name="Genome Biol.">
        <title>Genome and low-iron response of an oceanic diatom adapted to chronic iron limitation.</title>
        <authorList>
            <person name="Lommer M."/>
            <person name="Specht M."/>
            <person name="Roy A.S."/>
            <person name="Kraemer L."/>
            <person name="Andreson R."/>
            <person name="Gutowska M.A."/>
            <person name="Wolf J."/>
            <person name="Bergner S.V."/>
            <person name="Schilhabel M.B."/>
            <person name="Klostermeier U.C."/>
            <person name="Beiko R.G."/>
            <person name="Rosenstiel P."/>
            <person name="Hippler M."/>
            <person name="Laroche J."/>
        </authorList>
    </citation>
    <scope>NUCLEOTIDE SEQUENCE [LARGE SCALE GENOMIC DNA]</scope>
    <source>
        <strain evidence="4 5">CCMP1005</strain>
    </source>
</reference>
<dbReference type="PROSITE" id="PS50802">
    <property type="entry name" value="OTU"/>
    <property type="match status" value="1"/>
</dbReference>
<dbReference type="OrthoDB" id="415023at2759"/>
<comment type="caution">
    <text evidence="4">The sequence shown here is derived from an EMBL/GenBank/DDBJ whole genome shotgun (WGS) entry which is preliminary data.</text>
</comment>
<feature type="transmembrane region" description="Helical" evidence="2">
    <location>
        <begin position="365"/>
        <end position="385"/>
    </location>
</feature>
<feature type="compositionally biased region" description="Acidic residues" evidence="1">
    <location>
        <begin position="1035"/>
        <end position="1045"/>
    </location>
</feature>
<sequence>WSPLGLVGSDVPISDSAGRSGDRRSASHASPRKTRSLCKRIFIIAACIAACLHGIAMKTASVSCDKFGCARQSGFGLSVSELGPSTAISGVESGCALMDHDFPGTACSSCDSTCSMISGVETSPPQVSDNAHWIKFARIDSLHWIGRQIVVRTCEDVADKFEMTPGKNGACVQWNSFFSICRNFLKRPLRLLLPIVAVNFVHGGGMLGLLVPIAIVVVNEMIDWCCTGPTEHAVTFGKPRMLEPAYSREVPTTSRRTGRLKNKRSLPRNYRSVDLGTHMTLLCKRIAADVAYAFVGYGFSTIIDSRFLLIALCSCRVAYDMITRGHSRGLLESAKFLIPVIHCLCGCLCPGLHSSTEAQMCVQYLSGVVMVDAALFLWANFRFVFFCARIVTSVSLLYFRIALVATINVFHNFVVDISGKSWSAETLLAACLSVFWEHLVALPFRNAECLSLVAVVSICFGLIIGLALRAFRSSDDDAVVNDGPGHSSRQKRCLADETRNLEQAKLDGAQSCQGAYSGALPRVIYSSSAGVGYPEPTAEADQAAADPAPDPGHTAVVVEEIPSIEEHQAPSCHLSPGTETVPRYSKGTSVWYRDSAGALQRARVLASHQDDLLEPYYSIRLPDGREKQTDNAHIRLTVEEFDDANRHEASGGWTAKGNISPLHLALVMACCAWKPSSFVLKFLGTNMFLGLCQTSAGPIKGSRHVNWRRTAIALLLLFVGAESAGGVGGTAGVQFGDVVTSVVAVTAAVAVQNKNKPHSRLKKRPIAEPYEGVILGAVDEIYDGVEDMDAITVGDVMKRIAKRFGWEECPDDIRSLVKRRLSDLVNGEVPMPSRAWTEWRDQLETVEIEGTLYRVVEIEGDGNCFLRALSIALYYDEGARHHDLRRMMVQEMRHPRFRQIYSNGGYLDYETRCDDMGNWGEYIEHPEILALSTLLQIHFVIYDERNKDNLIHVEPADGSPTPGPPITFRLTNANSEAACHYELLVEDSEQDWSRFYSSFYTSAFCEVADSIYEDEKLGESASSYDSKSDDSCSIADDDNDDDYVEESVHRDCGRKGRTKKAAASKRKAATSHSDSSHGKRARTKKNPPDHKPSTVSELSCTNKRLPFETDN</sequence>
<keyword evidence="2" id="KW-0472">Membrane</keyword>
<dbReference type="CDD" id="cd22744">
    <property type="entry name" value="OTU"/>
    <property type="match status" value="1"/>
</dbReference>
<feature type="compositionally biased region" description="Polar residues" evidence="1">
    <location>
        <begin position="1093"/>
        <end position="1102"/>
    </location>
</feature>
<feature type="region of interest" description="Disordered" evidence="1">
    <location>
        <begin position="1019"/>
        <end position="1111"/>
    </location>
</feature>
<keyword evidence="5" id="KW-1185">Reference proteome</keyword>
<dbReference type="Gene3D" id="3.90.70.80">
    <property type="match status" value="1"/>
</dbReference>
<dbReference type="AlphaFoldDB" id="K0RGR1"/>
<keyword evidence="2" id="KW-1133">Transmembrane helix</keyword>
<dbReference type="SUPFAM" id="SSF54001">
    <property type="entry name" value="Cysteine proteinases"/>
    <property type="match status" value="1"/>
</dbReference>
<dbReference type="Proteomes" id="UP000266841">
    <property type="component" value="Unassembled WGS sequence"/>
</dbReference>
<evidence type="ECO:0000256" key="1">
    <source>
        <dbReference type="SAM" id="MobiDB-lite"/>
    </source>
</evidence>